<evidence type="ECO:0008006" key="11">
    <source>
        <dbReference type="Google" id="ProtNLM"/>
    </source>
</evidence>
<evidence type="ECO:0000256" key="2">
    <source>
        <dbReference type="ARBA" id="ARBA00022448"/>
    </source>
</evidence>
<evidence type="ECO:0000256" key="3">
    <source>
        <dbReference type="ARBA" id="ARBA00022692"/>
    </source>
</evidence>
<proteinExistence type="predicted"/>
<dbReference type="GO" id="GO:0030007">
    <property type="term" value="P:intracellular potassium ion homeostasis"/>
    <property type="evidence" value="ECO:0007669"/>
    <property type="project" value="TreeGrafter"/>
</dbReference>
<comment type="subcellular location">
    <subcellularLocation>
        <location evidence="1">Membrane</location>
        <topology evidence="1">Multi-pass membrane protein</topology>
    </subcellularLocation>
</comment>
<reference evidence="9 10" key="1">
    <citation type="submission" date="2013-03" db="EMBL/GenBank/DDBJ databases">
        <title>The Genome Sequence of Exophiala aquamarina CBS 119918.</title>
        <authorList>
            <consortium name="The Broad Institute Genomics Platform"/>
            <person name="Cuomo C."/>
            <person name="de Hoog S."/>
            <person name="Gorbushina A."/>
            <person name="Walker B."/>
            <person name="Young S.K."/>
            <person name="Zeng Q."/>
            <person name="Gargeya S."/>
            <person name="Fitzgerald M."/>
            <person name="Haas B."/>
            <person name="Abouelleil A."/>
            <person name="Allen A.W."/>
            <person name="Alvarado L."/>
            <person name="Arachchi H.M."/>
            <person name="Berlin A.M."/>
            <person name="Chapman S.B."/>
            <person name="Gainer-Dewar J."/>
            <person name="Goldberg J."/>
            <person name="Griggs A."/>
            <person name="Gujja S."/>
            <person name="Hansen M."/>
            <person name="Howarth C."/>
            <person name="Imamovic A."/>
            <person name="Ireland A."/>
            <person name="Larimer J."/>
            <person name="McCowan C."/>
            <person name="Murphy C."/>
            <person name="Pearson M."/>
            <person name="Poon T.W."/>
            <person name="Priest M."/>
            <person name="Roberts A."/>
            <person name="Saif S."/>
            <person name="Shea T."/>
            <person name="Sisk P."/>
            <person name="Sykes S."/>
            <person name="Wortman J."/>
            <person name="Nusbaum C."/>
            <person name="Birren B."/>
        </authorList>
    </citation>
    <scope>NUCLEOTIDE SEQUENCE [LARGE SCALE GENOMIC DNA]</scope>
    <source>
        <strain evidence="9 10">CBS 119918</strain>
    </source>
</reference>
<dbReference type="GeneID" id="25277252"/>
<protein>
    <recommendedName>
        <fullName evidence="11">Potassium transport protein</fullName>
    </recommendedName>
</protein>
<feature type="transmembrane region" description="Helical" evidence="8">
    <location>
        <begin position="162"/>
        <end position="186"/>
    </location>
</feature>
<dbReference type="InterPro" id="IPR051143">
    <property type="entry name" value="TrkH_K-transport"/>
</dbReference>
<sequence length="492" mass="55244">MSPEHQDKDVETSSAPAEVVAKEKAPEADTTQDRNRTITFDKATRHPKDQSKSLYIPPPHARDKESEAIKPASRRRSVDGPSITKGTISMDRVTSIASSMFIVGHTPAKSRSHQTPRVSPPQTAGLPQLSAQVTIGRNSQFRNLTARDRERLGGIEYRSLKLLLKILVGYFFGLHLFGVICLVPWVQNAPQKYLDWLAECGQDKTWWAFYSAQTMVNNLGFTLTPDSMIHFQDATWPMLVMTFLAFAGETFYPIFLRLVIWIISKIVPKTSAMREQLQFLLDHPRRCYTLLFPSKPTWILFGILFLLNFIDVLLIIVLDLDNSAIDNLSTGPRILAALFQAASSRHTGTSTFNLADVNPAVQWSLVVMMYIAVFPIAISIRASNTYEEKSLGIYSAKLEMDESKGASYVLMHMQNQLSFDLWYIFLGVFCVCCAEADKIVDLSNPLVICAMMIRGRHRGLPYSLDRAIMLPAERDPGQEDSSSDAVQGKKQD</sequence>
<dbReference type="PANTHER" id="PTHR31064">
    <property type="entry name" value="POTASSIUM TRANSPORT PROTEIN DDB_G0292412-RELATED"/>
    <property type="match status" value="1"/>
</dbReference>
<comment type="caution">
    <text evidence="9">The sequence shown here is derived from an EMBL/GenBank/DDBJ whole genome shotgun (WGS) entry which is preliminary data.</text>
</comment>
<dbReference type="GO" id="GO:1990573">
    <property type="term" value="P:potassium ion import across plasma membrane"/>
    <property type="evidence" value="ECO:0007669"/>
    <property type="project" value="TreeGrafter"/>
</dbReference>
<keyword evidence="6 8" id="KW-0472">Membrane</keyword>
<name>A0A072PLL4_9EURO</name>
<dbReference type="RefSeq" id="XP_013263336.1">
    <property type="nucleotide sequence ID" value="XM_013407882.1"/>
</dbReference>
<keyword evidence="2" id="KW-0813">Transport</keyword>
<feature type="region of interest" description="Disordered" evidence="7">
    <location>
        <begin position="473"/>
        <end position="492"/>
    </location>
</feature>
<feature type="transmembrane region" description="Helical" evidence="8">
    <location>
        <begin position="298"/>
        <end position="318"/>
    </location>
</feature>
<dbReference type="GO" id="GO:0140107">
    <property type="term" value="F:high-affinity potassium ion transmembrane transporter activity"/>
    <property type="evidence" value="ECO:0007669"/>
    <property type="project" value="TreeGrafter"/>
</dbReference>
<dbReference type="AlphaFoldDB" id="A0A072PLL4"/>
<dbReference type="STRING" id="1182545.A0A072PLL4"/>
<evidence type="ECO:0000313" key="10">
    <source>
        <dbReference type="Proteomes" id="UP000027920"/>
    </source>
</evidence>
<feature type="region of interest" description="Disordered" evidence="7">
    <location>
        <begin position="1"/>
        <end position="89"/>
    </location>
</feature>
<keyword evidence="3 8" id="KW-0812">Transmembrane</keyword>
<accession>A0A072PLL4</accession>
<keyword evidence="4 8" id="KW-1133">Transmembrane helix</keyword>
<dbReference type="Pfam" id="PF02386">
    <property type="entry name" value="TrkH"/>
    <property type="match status" value="1"/>
</dbReference>
<evidence type="ECO:0000256" key="1">
    <source>
        <dbReference type="ARBA" id="ARBA00004141"/>
    </source>
</evidence>
<feature type="compositionally biased region" description="Basic and acidic residues" evidence="7">
    <location>
        <begin position="42"/>
        <end position="51"/>
    </location>
</feature>
<keyword evidence="10" id="KW-1185">Reference proteome</keyword>
<dbReference type="HOGENOM" id="CLU_005947_5_0_1"/>
<evidence type="ECO:0000256" key="4">
    <source>
        <dbReference type="ARBA" id="ARBA00022989"/>
    </source>
</evidence>
<dbReference type="OrthoDB" id="9999863at2759"/>
<feature type="transmembrane region" description="Helical" evidence="8">
    <location>
        <begin position="360"/>
        <end position="380"/>
    </location>
</feature>
<feature type="transmembrane region" description="Helical" evidence="8">
    <location>
        <begin position="238"/>
        <end position="264"/>
    </location>
</feature>
<gene>
    <name evidence="9" type="ORF">A1O9_02307</name>
</gene>
<dbReference type="EMBL" id="AMGV01000002">
    <property type="protein sequence ID" value="KEF60746.1"/>
    <property type="molecule type" value="Genomic_DNA"/>
</dbReference>
<evidence type="ECO:0000256" key="8">
    <source>
        <dbReference type="SAM" id="Phobius"/>
    </source>
</evidence>
<dbReference type="Proteomes" id="UP000027920">
    <property type="component" value="Unassembled WGS sequence"/>
</dbReference>
<evidence type="ECO:0000256" key="5">
    <source>
        <dbReference type="ARBA" id="ARBA00023065"/>
    </source>
</evidence>
<feature type="compositionally biased region" description="Basic and acidic residues" evidence="7">
    <location>
        <begin position="20"/>
        <end position="36"/>
    </location>
</feature>
<organism evidence="9 10">
    <name type="scientific">Exophiala aquamarina CBS 119918</name>
    <dbReference type="NCBI Taxonomy" id="1182545"/>
    <lineage>
        <taxon>Eukaryota</taxon>
        <taxon>Fungi</taxon>
        <taxon>Dikarya</taxon>
        <taxon>Ascomycota</taxon>
        <taxon>Pezizomycotina</taxon>
        <taxon>Eurotiomycetes</taxon>
        <taxon>Chaetothyriomycetidae</taxon>
        <taxon>Chaetothyriales</taxon>
        <taxon>Herpotrichiellaceae</taxon>
        <taxon>Exophiala</taxon>
    </lineage>
</organism>
<keyword evidence="5" id="KW-0406">Ion transport</keyword>
<dbReference type="InterPro" id="IPR003445">
    <property type="entry name" value="Cat_transpt"/>
</dbReference>
<evidence type="ECO:0000256" key="7">
    <source>
        <dbReference type="SAM" id="MobiDB-lite"/>
    </source>
</evidence>
<feature type="compositionally biased region" description="Basic and acidic residues" evidence="7">
    <location>
        <begin position="1"/>
        <end position="11"/>
    </location>
</feature>
<evidence type="ECO:0000313" key="9">
    <source>
        <dbReference type="EMBL" id="KEF60746.1"/>
    </source>
</evidence>
<dbReference type="GO" id="GO:0005886">
    <property type="term" value="C:plasma membrane"/>
    <property type="evidence" value="ECO:0007669"/>
    <property type="project" value="TreeGrafter"/>
</dbReference>
<dbReference type="VEuPathDB" id="FungiDB:A1O9_02307"/>
<evidence type="ECO:0000256" key="6">
    <source>
        <dbReference type="ARBA" id="ARBA00023136"/>
    </source>
</evidence>
<dbReference type="PANTHER" id="PTHR31064:SF5">
    <property type="entry name" value="POTASSIUM ION TRANSPORTER (EUROFUNG)"/>
    <property type="match status" value="1"/>
</dbReference>